<dbReference type="InterPro" id="IPR059123">
    <property type="entry name" value="StrF_dom"/>
</dbReference>
<dbReference type="Gene3D" id="3.90.550.10">
    <property type="entry name" value="Spore Coat Polysaccharide Biosynthesis Protein SpsA, Chain A"/>
    <property type="match status" value="1"/>
</dbReference>
<dbReference type="AlphaFoldDB" id="A0A940DXC0"/>
<evidence type="ECO:0000259" key="1">
    <source>
        <dbReference type="Pfam" id="PF13712"/>
    </source>
</evidence>
<reference evidence="2" key="1">
    <citation type="submission" date="2020-10" db="EMBL/GenBank/DDBJ databases">
        <authorList>
            <person name="Gilroy R."/>
        </authorList>
    </citation>
    <scope>NUCLEOTIDE SEQUENCE</scope>
    <source>
        <strain evidence="2">G3-8215</strain>
    </source>
</reference>
<dbReference type="InterPro" id="IPR029044">
    <property type="entry name" value="Nucleotide-diphossugar_trans"/>
</dbReference>
<feature type="domain" description="Streptomycin biosynthesis protein StrF" evidence="1">
    <location>
        <begin position="4"/>
        <end position="211"/>
    </location>
</feature>
<gene>
    <name evidence="2" type="ORF">IAB75_07305</name>
</gene>
<reference evidence="2" key="2">
    <citation type="journal article" date="2021" name="PeerJ">
        <title>Extensive microbial diversity within the chicken gut microbiome revealed by metagenomics and culture.</title>
        <authorList>
            <person name="Gilroy R."/>
            <person name="Ravi A."/>
            <person name="Getino M."/>
            <person name="Pursley I."/>
            <person name="Horton D.L."/>
            <person name="Alikhan N.F."/>
            <person name="Baker D."/>
            <person name="Gharbi K."/>
            <person name="Hall N."/>
            <person name="Watson M."/>
            <person name="Adriaenssens E.M."/>
            <person name="Foster-Nyarko E."/>
            <person name="Jarju S."/>
            <person name="Secka A."/>
            <person name="Antonio M."/>
            <person name="Oren A."/>
            <person name="Chaudhuri R.R."/>
            <person name="La Ragione R."/>
            <person name="Hildebrand F."/>
            <person name="Pallen M.J."/>
        </authorList>
    </citation>
    <scope>NUCLEOTIDE SEQUENCE</scope>
    <source>
        <strain evidence="2">G3-8215</strain>
    </source>
</reference>
<comment type="caution">
    <text evidence="2">The sequence shown here is derived from an EMBL/GenBank/DDBJ whole genome shotgun (WGS) entry which is preliminary data.</text>
</comment>
<evidence type="ECO:0000313" key="3">
    <source>
        <dbReference type="Proteomes" id="UP000725002"/>
    </source>
</evidence>
<dbReference type="Pfam" id="PF13712">
    <property type="entry name" value="Glyco_tranf_2_5"/>
    <property type="match status" value="1"/>
</dbReference>
<dbReference type="EMBL" id="JADILV010000047">
    <property type="protein sequence ID" value="MBO8483903.1"/>
    <property type="molecule type" value="Genomic_DNA"/>
</dbReference>
<protein>
    <recommendedName>
        <fullName evidence="1">Streptomycin biosynthesis protein StrF domain-containing protein</fullName>
    </recommendedName>
</protein>
<sequence length="302" mass="34898">MLSVIVCSISPEAAAALQENIARTIGNGIGYEFIIWDNRKENRPIAQVYNNCAKQAAGNNLLFVHEDVVFLSENWGKAIEKKLQEPDCGVIGFAGSIIKPAVYSGWSINRDCERSHYWFMSKGERKLCHHNITKDSPFQQVVTLDGLGFFVRKEVHERHPFDEKMLTGFHCYDLDYTLEISKYYKNYCCVIDILHMSNGSYNATWVAETKKMHRLKWNEFLPLTIDGVVFTPKQMQRINDDALWKFFRASYRTLSPSLAFKNLLIYSKLPVSIIHIRRICSGIVKIIRLTLYCKYKSTKFAK</sequence>
<evidence type="ECO:0000313" key="2">
    <source>
        <dbReference type="EMBL" id="MBO8483903.1"/>
    </source>
</evidence>
<dbReference type="SUPFAM" id="SSF53448">
    <property type="entry name" value="Nucleotide-diphospho-sugar transferases"/>
    <property type="match status" value="1"/>
</dbReference>
<organism evidence="2 3">
    <name type="scientific">Candidatus Cryptobacteroides avicola</name>
    <dbReference type="NCBI Taxonomy" id="2840757"/>
    <lineage>
        <taxon>Bacteria</taxon>
        <taxon>Pseudomonadati</taxon>
        <taxon>Bacteroidota</taxon>
        <taxon>Bacteroidia</taxon>
        <taxon>Bacteroidales</taxon>
        <taxon>Candidatus Cryptobacteroides</taxon>
    </lineage>
</organism>
<dbReference type="Proteomes" id="UP000725002">
    <property type="component" value="Unassembled WGS sequence"/>
</dbReference>
<proteinExistence type="predicted"/>
<name>A0A940DXC0_9BACT</name>
<accession>A0A940DXC0</accession>